<comment type="similarity">
    <text evidence="2 11">Belongs to the Arg-specific ADP-ribosyltransferase family.</text>
</comment>
<sequence>MRGQGETLFTLLLITAVTRTVTPEERQMSMSPSAVDDRFSGCQAEMREKVMGKGGLLEQELKSNVAFREAWRSVKCGKTVPGGRQEHTLAMQVYSHAGKRFLKDFDSAVESQGANSSVYSSSFPYKSLHFLLTEALRLLQPNQCRTVSHSSEHRYGARVGEQVRFGRFVSTTTGESHAAGTLFRITSCAGVKAARAVVNANRACSINETGLLIPPFEVFTVEDVKTHDNYTEITLNHTLFHSYHDCYLFPSSGDSVSSSMLVLLAASLCFCPCVLGHTL</sequence>
<evidence type="ECO:0000256" key="5">
    <source>
        <dbReference type="ARBA" id="ARBA00022676"/>
    </source>
</evidence>
<dbReference type="AlphaFoldDB" id="A0A9D3PEI7"/>
<keyword evidence="13" id="KW-1185">Reference proteome</keyword>
<evidence type="ECO:0000256" key="10">
    <source>
        <dbReference type="ARBA" id="ARBA00047597"/>
    </source>
</evidence>
<dbReference type="SUPFAM" id="SSF56399">
    <property type="entry name" value="ADP-ribosylation"/>
    <property type="match status" value="1"/>
</dbReference>
<dbReference type="PRINTS" id="PR00970">
    <property type="entry name" value="RIBTRNSFRASE"/>
</dbReference>
<reference evidence="12" key="1">
    <citation type="submission" date="2021-01" db="EMBL/GenBank/DDBJ databases">
        <authorList>
            <person name="Zahm M."/>
            <person name="Roques C."/>
            <person name="Cabau C."/>
            <person name="Klopp C."/>
            <person name="Donnadieu C."/>
            <person name="Jouanno E."/>
            <person name="Lampietro C."/>
            <person name="Louis A."/>
            <person name="Herpin A."/>
            <person name="Echchiki A."/>
            <person name="Berthelot C."/>
            <person name="Parey E."/>
            <person name="Roest-Crollius H."/>
            <person name="Braasch I."/>
            <person name="Postlethwait J."/>
            <person name="Bobe J."/>
            <person name="Montfort J."/>
            <person name="Bouchez O."/>
            <person name="Begum T."/>
            <person name="Mejri S."/>
            <person name="Adams A."/>
            <person name="Chen W.-J."/>
            <person name="Guiguen Y."/>
        </authorList>
    </citation>
    <scope>NUCLEOTIDE SEQUENCE</scope>
    <source>
        <strain evidence="12">YG-15Mar2019-1</strain>
        <tissue evidence="12">Brain</tissue>
    </source>
</reference>
<keyword evidence="11" id="KW-0520">NAD</keyword>
<dbReference type="PANTHER" id="PTHR10339">
    <property type="entry name" value="ADP-RIBOSYLTRANSFERASE"/>
    <property type="match status" value="1"/>
</dbReference>
<dbReference type="Proteomes" id="UP001046870">
    <property type="component" value="Chromosome 20"/>
</dbReference>
<dbReference type="PROSITE" id="PS01291">
    <property type="entry name" value="ART"/>
    <property type="match status" value="1"/>
</dbReference>
<dbReference type="GO" id="GO:0106274">
    <property type="term" value="F:NAD+-protein-arginine ADP-ribosyltransferase activity"/>
    <property type="evidence" value="ECO:0007669"/>
    <property type="project" value="UniProtKB-EC"/>
</dbReference>
<evidence type="ECO:0000256" key="8">
    <source>
        <dbReference type="ARBA" id="ARBA00022857"/>
    </source>
</evidence>
<evidence type="ECO:0000256" key="6">
    <source>
        <dbReference type="ARBA" id="ARBA00022679"/>
    </source>
</evidence>
<comment type="caution">
    <text evidence="12">The sequence shown here is derived from an EMBL/GenBank/DDBJ whole genome shotgun (WGS) entry which is preliminary data.</text>
</comment>
<evidence type="ECO:0000256" key="11">
    <source>
        <dbReference type="RuleBase" id="RU361228"/>
    </source>
</evidence>
<dbReference type="GO" id="GO:0016779">
    <property type="term" value="F:nucleotidyltransferase activity"/>
    <property type="evidence" value="ECO:0007669"/>
    <property type="project" value="UniProtKB-KW"/>
</dbReference>
<evidence type="ECO:0000256" key="9">
    <source>
        <dbReference type="ARBA" id="ARBA00023026"/>
    </source>
</evidence>
<evidence type="ECO:0000256" key="2">
    <source>
        <dbReference type="ARBA" id="ARBA00009558"/>
    </source>
</evidence>
<evidence type="ECO:0000256" key="7">
    <source>
        <dbReference type="ARBA" id="ARBA00022695"/>
    </source>
</evidence>
<keyword evidence="7" id="KW-0548">Nucleotidyltransferase</keyword>
<dbReference type="GO" id="GO:0005576">
    <property type="term" value="C:extracellular region"/>
    <property type="evidence" value="ECO:0007669"/>
    <property type="project" value="UniProtKB-SubCell"/>
</dbReference>
<dbReference type="Pfam" id="PF01129">
    <property type="entry name" value="ART"/>
    <property type="match status" value="1"/>
</dbReference>
<comment type="subcellular location">
    <subcellularLocation>
        <location evidence="1">Secreted</location>
    </subcellularLocation>
</comment>
<dbReference type="EMBL" id="JAFDVH010000020">
    <property type="protein sequence ID" value="KAG7458559.1"/>
    <property type="molecule type" value="Genomic_DNA"/>
</dbReference>
<keyword evidence="5 11" id="KW-0328">Glycosyltransferase</keyword>
<dbReference type="Gene3D" id="3.90.176.10">
    <property type="entry name" value="Toxin ADP-ribosyltransferase, Chain A, domain 1"/>
    <property type="match status" value="1"/>
</dbReference>
<keyword evidence="8 11" id="KW-0521">NADP</keyword>
<dbReference type="PROSITE" id="PS51996">
    <property type="entry name" value="TR_MART"/>
    <property type="match status" value="1"/>
</dbReference>
<evidence type="ECO:0000256" key="3">
    <source>
        <dbReference type="ARBA" id="ARBA00022525"/>
    </source>
</evidence>
<comment type="catalytic activity">
    <reaction evidence="10 11">
        <text>L-arginyl-[protein] + NAD(+) = N(omega)-(ADP-D-ribosyl)-L-arginyl-[protein] + nicotinamide + H(+)</text>
        <dbReference type="Rhea" id="RHEA:19149"/>
        <dbReference type="Rhea" id="RHEA-COMP:10532"/>
        <dbReference type="Rhea" id="RHEA-COMP:15087"/>
        <dbReference type="ChEBI" id="CHEBI:15378"/>
        <dbReference type="ChEBI" id="CHEBI:17154"/>
        <dbReference type="ChEBI" id="CHEBI:29965"/>
        <dbReference type="ChEBI" id="CHEBI:57540"/>
        <dbReference type="ChEBI" id="CHEBI:142554"/>
        <dbReference type="EC" id="2.4.2.31"/>
    </reaction>
</comment>
<dbReference type="InterPro" id="IPR000768">
    <property type="entry name" value="ART"/>
</dbReference>
<evidence type="ECO:0000256" key="1">
    <source>
        <dbReference type="ARBA" id="ARBA00004613"/>
    </source>
</evidence>
<feature type="chain" id="PRO_5039762586" description="NAD(P)(+)--arginine ADP-ribosyltransferase" evidence="11">
    <location>
        <begin position="21"/>
        <end position="279"/>
    </location>
</feature>
<keyword evidence="3" id="KW-0964">Secreted</keyword>
<keyword evidence="4" id="KW-0800">Toxin</keyword>
<accession>A0A9D3PEI7</accession>
<keyword evidence="6 11" id="KW-0808">Transferase</keyword>
<protein>
    <recommendedName>
        <fullName evidence="11">NAD(P)(+)--arginine ADP-ribosyltransferase</fullName>
        <ecNumber evidence="11">2.4.2.31</ecNumber>
    </recommendedName>
    <alternativeName>
        <fullName evidence="11">Mono(ADP-ribosyl)transferase</fullName>
    </alternativeName>
</protein>
<evidence type="ECO:0000313" key="12">
    <source>
        <dbReference type="EMBL" id="KAG7458559.1"/>
    </source>
</evidence>
<evidence type="ECO:0000256" key="4">
    <source>
        <dbReference type="ARBA" id="ARBA00022656"/>
    </source>
</evidence>
<organism evidence="12 13">
    <name type="scientific">Megalops atlanticus</name>
    <name type="common">Tarpon</name>
    <name type="synonym">Clupea gigantea</name>
    <dbReference type="NCBI Taxonomy" id="7932"/>
    <lineage>
        <taxon>Eukaryota</taxon>
        <taxon>Metazoa</taxon>
        <taxon>Chordata</taxon>
        <taxon>Craniata</taxon>
        <taxon>Vertebrata</taxon>
        <taxon>Euteleostomi</taxon>
        <taxon>Actinopterygii</taxon>
        <taxon>Neopterygii</taxon>
        <taxon>Teleostei</taxon>
        <taxon>Elopiformes</taxon>
        <taxon>Megalopidae</taxon>
        <taxon>Megalops</taxon>
    </lineage>
</organism>
<keyword evidence="9" id="KW-0843">Virulence</keyword>
<dbReference type="EC" id="2.4.2.31" evidence="11"/>
<dbReference type="GO" id="GO:0090729">
    <property type="term" value="F:toxin activity"/>
    <property type="evidence" value="ECO:0007669"/>
    <property type="project" value="UniProtKB-KW"/>
</dbReference>
<name>A0A9D3PEI7_MEGAT</name>
<gene>
    <name evidence="12" type="ORF">MATL_G00221620</name>
</gene>
<dbReference type="InterPro" id="IPR050999">
    <property type="entry name" value="ADP-ribosyltransferase_ARG"/>
</dbReference>
<dbReference type="OrthoDB" id="423533at2759"/>
<proteinExistence type="inferred from homology"/>
<evidence type="ECO:0000313" key="13">
    <source>
        <dbReference type="Proteomes" id="UP001046870"/>
    </source>
</evidence>
<dbReference type="GO" id="GO:0003950">
    <property type="term" value="F:NAD+ poly-ADP-ribosyltransferase activity"/>
    <property type="evidence" value="ECO:0007669"/>
    <property type="project" value="TreeGrafter"/>
</dbReference>
<dbReference type="PANTHER" id="PTHR10339:SF25">
    <property type="entry name" value="SECRETED EXOENZYME S"/>
    <property type="match status" value="1"/>
</dbReference>
<feature type="signal peptide" evidence="11">
    <location>
        <begin position="1"/>
        <end position="20"/>
    </location>
</feature>
<keyword evidence="11" id="KW-0732">Signal</keyword>